<protein>
    <submittedName>
        <fullName evidence="1">Uncharacterized protein</fullName>
    </submittedName>
</protein>
<comment type="caution">
    <text evidence="1">The sequence shown here is derived from an EMBL/GenBank/DDBJ whole genome shotgun (WGS) entry which is preliminary data.</text>
</comment>
<name>A0ACC1TUB9_9AGAR</name>
<sequence length="347" mass="37804">MPAVRGTSLFHTNVEAPFICAQCGTRTSRKADLRRHEKIHTGVRHQCPHEGCKFSTPQRSNLNTHLGLHDPSRKRTCPDCAFCCNDPSSLIRHRKSKHSYVPQKYSVAEQPLKFLPPEGPSPNALSTTLSRDLPPPNFPQDGSDVVAYHPLPPILYQTPTRLAPRPGAKDVVGIAAPPAPSLYLPSKDYEQTPLSTLPFPFAEYPCAADFPPDLSAGLPLLGPWQGSYSENPLLPHSKSQYFESFNTSDTGNDIAAGQASQVDFGVGSEMGLQMANKSSVGMEMNANRRLTPAPPLVPALSMGSIYGPSYRAHQAPSRRSNIWESVGQDYNENPGAGPSMNASQRYC</sequence>
<reference evidence="1" key="1">
    <citation type="submission" date="2022-09" db="EMBL/GenBank/DDBJ databases">
        <title>A Global Phylogenomic Analysis of the Shiitake Genus Lentinula.</title>
        <authorList>
            <consortium name="DOE Joint Genome Institute"/>
            <person name="Sierra-Patev S."/>
            <person name="Min B."/>
            <person name="Naranjo-Ortiz M."/>
            <person name="Looney B."/>
            <person name="Konkel Z."/>
            <person name="Slot J.C."/>
            <person name="Sakamoto Y."/>
            <person name="Steenwyk J.L."/>
            <person name="Rokas A."/>
            <person name="Carro J."/>
            <person name="Camarero S."/>
            <person name="Ferreira P."/>
            <person name="Molpeceres G."/>
            <person name="Ruiz-Duenas F.J."/>
            <person name="Serrano A."/>
            <person name="Henrissat B."/>
            <person name="Drula E."/>
            <person name="Hughes K.W."/>
            <person name="Mata J.L."/>
            <person name="Ishikawa N.K."/>
            <person name="Vargas-Isla R."/>
            <person name="Ushijima S."/>
            <person name="Smith C.A."/>
            <person name="Ahrendt S."/>
            <person name="Andreopoulos W."/>
            <person name="He G."/>
            <person name="Labutti K."/>
            <person name="Lipzen A."/>
            <person name="Ng V."/>
            <person name="Riley R."/>
            <person name="Sandor L."/>
            <person name="Barry K."/>
            <person name="Martinez A.T."/>
            <person name="Xiao Y."/>
            <person name="Gibbons J.G."/>
            <person name="Terashima K."/>
            <person name="Grigoriev I.V."/>
            <person name="Hibbett D.S."/>
        </authorList>
    </citation>
    <scope>NUCLEOTIDE SEQUENCE</scope>
    <source>
        <strain evidence="1">TMI1499</strain>
    </source>
</reference>
<accession>A0ACC1TUB9</accession>
<dbReference type="EMBL" id="MU795237">
    <property type="protein sequence ID" value="KAJ3808238.1"/>
    <property type="molecule type" value="Genomic_DNA"/>
</dbReference>
<evidence type="ECO:0000313" key="2">
    <source>
        <dbReference type="Proteomes" id="UP001163835"/>
    </source>
</evidence>
<keyword evidence="2" id="KW-1185">Reference proteome</keyword>
<proteinExistence type="predicted"/>
<evidence type="ECO:0000313" key="1">
    <source>
        <dbReference type="EMBL" id="KAJ3808238.1"/>
    </source>
</evidence>
<organism evidence="1 2">
    <name type="scientific">Lentinula aff. lateritia</name>
    <dbReference type="NCBI Taxonomy" id="2804960"/>
    <lineage>
        <taxon>Eukaryota</taxon>
        <taxon>Fungi</taxon>
        <taxon>Dikarya</taxon>
        <taxon>Basidiomycota</taxon>
        <taxon>Agaricomycotina</taxon>
        <taxon>Agaricomycetes</taxon>
        <taxon>Agaricomycetidae</taxon>
        <taxon>Agaricales</taxon>
        <taxon>Marasmiineae</taxon>
        <taxon>Omphalotaceae</taxon>
        <taxon>Lentinula</taxon>
    </lineage>
</organism>
<gene>
    <name evidence="1" type="ORF">F5876DRAFT_78920</name>
</gene>
<dbReference type="Proteomes" id="UP001163835">
    <property type="component" value="Unassembled WGS sequence"/>
</dbReference>